<evidence type="ECO:0000313" key="4">
    <source>
        <dbReference type="Proteomes" id="UP000239724"/>
    </source>
</evidence>
<dbReference type="InterPro" id="IPR050266">
    <property type="entry name" value="AB_hydrolase_sf"/>
</dbReference>
<gene>
    <name evidence="3" type="ORF">CCS01_23800</name>
</gene>
<comment type="caution">
    <text evidence="3">The sequence shown here is derived from an EMBL/GenBank/DDBJ whole genome shotgun (WGS) entry which is preliminary data.</text>
</comment>
<feature type="domain" description="AB hydrolase-1" evidence="2">
    <location>
        <begin position="89"/>
        <end position="327"/>
    </location>
</feature>
<proteinExistence type="predicted"/>
<accession>A0A2S6N272</accession>
<dbReference type="InterPro" id="IPR029058">
    <property type="entry name" value="AB_hydrolase_fold"/>
</dbReference>
<protein>
    <recommendedName>
        <fullName evidence="2">AB hydrolase-1 domain-containing protein</fullName>
    </recommendedName>
</protein>
<evidence type="ECO:0000259" key="2">
    <source>
        <dbReference type="Pfam" id="PF00561"/>
    </source>
</evidence>
<dbReference type="Gene3D" id="3.40.50.1820">
    <property type="entry name" value="alpha/beta hydrolase"/>
    <property type="match status" value="1"/>
</dbReference>
<organism evidence="3 4">
    <name type="scientific">Rhodopila globiformis</name>
    <name type="common">Rhodopseudomonas globiformis</name>
    <dbReference type="NCBI Taxonomy" id="1071"/>
    <lineage>
        <taxon>Bacteria</taxon>
        <taxon>Pseudomonadati</taxon>
        <taxon>Pseudomonadota</taxon>
        <taxon>Alphaproteobacteria</taxon>
        <taxon>Acetobacterales</taxon>
        <taxon>Acetobacteraceae</taxon>
        <taxon>Rhodopila</taxon>
    </lineage>
</organism>
<dbReference type="SUPFAM" id="SSF53474">
    <property type="entry name" value="alpha/beta-Hydrolases"/>
    <property type="match status" value="1"/>
</dbReference>
<keyword evidence="4" id="KW-1185">Reference proteome</keyword>
<reference evidence="3 4" key="1">
    <citation type="journal article" date="2018" name="Arch. Microbiol.">
        <title>New insights into the metabolic potential of the phototrophic purple bacterium Rhodopila globiformis DSM 161(T) from its draft genome sequence and evidence for a vanadium-dependent nitrogenase.</title>
        <authorList>
            <person name="Imhoff J.F."/>
            <person name="Rahn T."/>
            <person name="Kunzel S."/>
            <person name="Neulinger S.C."/>
        </authorList>
    </citation>
    <scope>NUCLEOTIDE SEQUENCE [LARGE SCALE GENOMIC DNA]</scope>
    <source>
        <strain evidence="3 4">DSM 161</strain>
    </source>
</reference>
<dbReference type="Pfam" id="PF00561">
    <property type="entry name" value="Abhydrolase_1"/>
    <property type="match status" value="1"/>
</dbReference>
<dbReference type="EMBL" id="NHRY01000239">
    <property type="protein sequence ID" value="PPQ28715.1"/>
    <property type="molecule type" value="Genomic_DNA"/>
</dbReference>
<dbReference type="Proteomes" id="UP000239724">
    <property type="component" value="Unassembled WGS sequence"/>
</dbReference>
<dbReference type="AlphaFoldDB" id="A0A2S6N272"/>
<sequence>MRAKPVSGATRYRPANPEGGILMSHQPAPALDPRERHFRIAGPHPGLDLFLRFLPAHGPNGRRSPVLYVHGATFPSALSIAHRFDGRSWRDALCAAGFDVWGLDFQGFGFSGRYPAMEVAADAHPPLCDAADASRQVAAAARFIQDRQGATRVSLIAHSWGCIAAGRFAGAYPELVDRLVLFAPICRRPPLRDLPPPGGPAWRLVTVDDQWKRFIEDVPDGEAPVLSPDHFADWGQRYLDSDPGSRGRDPAAVKIPAGPTIGIVRAWLGDYPWDPALVRAPVAIIRGEWDGLVPDADAAWLFRALRQSPVKRDVKLGRGTHLMHFEDSRFALWQASVGFLQGADGAPSA</sequence>
<name>A0A2S6N272_RHOGL</name>
<evidence type="ECO:0000313" key="3">
    <source>
        <dbReference type="EMBL" id="PPQ28715.1"/>
    </source>
</evidence>
<dbReference type="PANTHER" id="PTHR43798:SF33">
    <property type="entry name" value="HYDROLASE, PUTATIVE (AFU_ORTHOLOGUE AFUA_2G14860)-RELATED"/>
    <property type="match status" value="1"/>
</dbReference>
<dbReference type="InterPro" id="IPR000073">
    <property type="entry name" value="AB_hydrolase_1"/>
</dbReference>
<evidence type="ECO:0000256" key="1">
    <source>
        <dbReference type="SAM" id="MobiDB-lite"/>
    </source>
</evidence>
<feature type="region of interest" description="Disordered" evidence="1">
    <location>
        <begin position="1"/>
        <end position="23"/>
    </location>
</feature>
<dbReference type="GO" id="GO:0016020">
    <property type="term" value="C:membrane"/>
    <property type="evidence" value="ECO:0007669"/>
    <property type="project" value="TreeGrafter"/>
</dbReference>
<dbReference type="PANTHER" id="PTHR43798">
    <property type="entry name" value="MONOACYLGLYCEROL LIPASE"/>
    <property type="match status" value="1"/>
</dbReference>